<dbReference type="CDD" id="cd00519">
    <property type="entry name" value="Lipase_3"/>
    <property type="match status" value="1"/>
</dbReference>
<dbReference type="Proteomes" id="UP000046392">
    <property type="component" value="Unplaced"/>
</dbReference>
<feature type="domain" description="Fungal lipase-type" evidence="1">
    <location>
        <begin position="147"/>
        <end position="228"/>
    </location>
</feature>
<protein>
    <submittedName>
        <fullName evidence="3">Lipase_3 domain-containing protein</fullName>
    </submittedName>
</protein>
<dbReference type="Gene3D" id="3.40.50.1820">
    <property type="entry name" value="alpha/beta hydrolase"/>
    <property type="match status" value="1"/>
</dbReference>
<dbReference type="WBParaSite" id="SPAL_0001284800.1">
    <property type="protein sequence ID" value="SPAL_0001284800.1"/>
    <property type="gene ID" value="SPAL_0001284800"/>
</dbReference>
<evidence type="ECO:0000313" key="3">
    <source>
        <dbReference type="WBParaSite" id="SPAL_0001284800.1"/>
    </source>
</evidence>
<dbReference type="AlphaFoldDB" id="A0A0N5C4G6"/>
<name>A0A0N5C4G6_STREA</name>
<dbReference type="InterPro" id="IPR029058">
    <property type="entry name" value="AB_hydrolase_fold"/>
</dbReference>
<sequence>MHLLKICYLIFLNFNLLLCRRGSFFRREKFNPEKAKWLYLLSYFSSNYISANCVIRLIPAFKNYYLLKHHTIPCYDARGRCTYTVYVSSRNESIIVILSSDHSFTRLMRAINSKSQNFYTFEGLGFVNRNFATSFYKIWPFLCDIFREPKVFRYKVTIVGYSFGGALATLAAIKLRYAQYRIGQDISLYTYGAPRVGNPDFAQKFDEKIPNSFRVVVDKDPVPHLPKCALVMSKYFKFSPKLTSKVCNIKNRLSYYHTGTEIWYPKGTQNLNSYYLCLGNPKNEDRKCSNMYRYDKTNLIKYKFYHYIYYNDIIQTYKSILMAIFDDNCGIVPHH</sequence>
<proteinExistence type="predicted"/>
<dbReference type="PANTHER" id="PTHR45908:SF6">
    <property type="entry name" value="FUNGAL LIPASE-LIKE DOMAIN-CONTAINING PROTEIN"/>
    <property type="match status" value="1"/>
</dbReference>
<dbReference type="InterPro" id="IPR002921">
    <property type="entry name" value="Fungal_lipase-type"/>
</dbReference>
<organism evidence="2 3">
    <name type="scientific">Strongyloides papillosus</name>
    <name type="common">Intestinal threadworm</name>
    <dbReference type="NCBI Taxonomy" id="174720"/>
    <lineage>
        <taxon>Eukaryota</taxon>
        <taxon>Metazoa</taxon>
        <taxon>Ecdysozoa</taxon>
        <taxon>Nematoda</taxon>
        <taxon>Chromadorea</taxon>
        <taxon>Rhabditida</taxon>
        <taxon>Tylenchina</taxon>
        <taxon>Panagrolaimomorpha</taxon>
        <taxon>Strongyloidoidea</taxon>
        <taxon>Strongyloididae</taxon>
        <taxon>Strongyloides</taxon>
    </lineage>
</organism>
<keyword evidence="2" id="KW-1185">Reference proteome</keyword>
<accession>A0A0N5C4G6</accession>
<dbReference type="GO" id="GO:0006629">
    <property type="term" value="P:lipid metabolic process"/>
    <property type="evidence" value="ECO:0007669"/>
    <property type="project" value="InterPro"/>
</dbReference>
<reference evidence="3" key="1">
    <citation type="submission" date="2017-02" db="UniProtKB">
        <authorList>
            <consortium name="WormBaseParasite"/>
        </authorList>
    </citation>
    <scope>IDENTIFICATION</scope>
</reference>
<dbReference type="PANTHER" id="PTHR45908">
    <property type="entry name" value="PROTEIN CBG11750-RELATED"/>
    <property type="match status" value="1"/>
</dbReference>
<evidence type="ECO:0000313" key="2">
    <source>
        <dbReference type="Proteomes" id="UP000046392"/>
    </source>
</evidence>
<dbReference type="Pfam" id="PF01764">
    <property type="entry name" value="Lipase_3"/>
    <property type="match status" value="1"/>
</dbReference>
<dbReference type="SUPFAM" id="SSF53474">
    <property type="entry name" value="alpha/beta-Hydrolases"/>
    <property type="match status" value="1"/>
</dbReference>
<evidence type="ECO:0000259" key="1">
    <source>
        <dbReference type="Pfam" id="PF01764"/>
    </source>
</evidence>